<name>A0A372LK14_9BACI</name>
<dbReference type="EMBL" id="QVTE01000050">
    <property type="protein sequence ID" value="RFU66775.1"/>
    <property type="molecule type" value="Genomic_DNA"/>
</dbReference>
<sequence length="58" mass="7059">MKANDYVKYMTQQLVKQMAVPKEDRMQHRMQRKLEKQPFSSKWFGVIPLAIKMLFQKK</sequence>
<protein>
    <submittedName>
        <fullName evidence="1">YqzE family protein</fullName>
    </submittedName>
</protein>
<dbReference type="OrthoDB" id="2691835at2"/>
<comment type="caution">
    <text evidence="1">The sequence shown here is derived from an EMBL/GenBank/DDBJ whole genome shotgun (WGS) entry which is preliminary data.</text>
</comment>
<dbReference type="AlphaFoldDB" id="A0A372LK14"/>
<accession>A0A372LK14</accession>
<gene>
    <name evidence="1" type="ORF">D0469_16790</name>
</gene>
<evidence type="ECO:0000313" key="2">
    <source>
        <dbReference type="Proteomes" id="UP000264541"/>
    </source>
</evidence>
<organism evidence="1 2">
    <name type="scientific">Peribacillus saganii</name>
    <dbReference type="NCBI Taxonomy" id="2303992"/>
    <lineage>
        <taxon>Bacteria</taxon>
        <taxon>Bacillati</taxon>
        <taxon>Bacillota</taxon>
        <taxon>Bacilli</taxon>
        <taxon>Bacillales</taxon>
        <taxon>Bacillaceae</taxon>
        <taxon>Peribacillus</taxon>
    </lineage>
</organism>
<proteinExistence type="predicted"/>
<reference evidence="1 2" key="1">
    <citation type="submission" date="2018-08" db="EMBL/GenBank/DDBJ databases">
        <title>Bacillus chawlae sp. nov., Bacillus glennii sp. nov., and Bacillus saganii sp. nov. Isolated from the Vehicle Assembly Building at Kennedy Space Center where the Viking Spacecraft were Assembled.</title>
        <authorList>
            <person name="Seuylemezian A."/>
            <person name="Vaishampayan P."/>
        </authorList>
    </citation>
    <scope>NUCLEOTIDE SEQUENCE [LARGE SCALE GENOMIC DNA]</scope>
    <source>
        <strain evidence="1 2">V47-23a</strain>
    </source>
</reference>
<evidence type="ECO:0000313" key="1">
    <source>
        <dbReference type="EMBL" id="RFU66775.1"/>
    </source>
</evidence>
<dbReference type="Proteomes" id="UP000264541">
    <property type="component" value="Unassembled WGS sequence"/>
</dbReference>
<keyword evidence="2" id="KW-1185">Reference proteome</keyword>
<dbReference type="InterPro" id="IPR025622">
    <property type="entry name" value="YqzE"/>
</dbReference>
<dbReference type="RefSeq" id="WP_117327878.1">
    <property type="nucleotide sequence ID" value="NZ_QVTE01000050.1"/>
</dbReference>
<dbReference type="Pfam" id="PF14038">
    <property type="entry name" value="YqzE"/>
    <property type="match status" value="1"/>
</dbReference>